<keyword evidence="4 6" id="KW-1133">Transmembrane helix</keyword>
<name>A0A401ZL31_9CHLR</name>
<accession>A0A401ZL31</accession>
<feature type="transmembrane region" description="Helical" evidence="6">
    <location>
        <begin position="6"/>
        <end position="27"/>
    </location>
</feature>
<proteinExistence type="inferred from homology"/>
<evidence type="ECO:0000256" key="5">
    <source>
        <dbReference type="ARBA" id="ARBA00023136"/>
    </source>
</evidence>
<evidence type="ECO:0000313" key="8">
    <source>
        <dbReference type="Proteomes" id="UP000287224"/>
    </source>
</evidence>
<evidence type="ECO:0000313" key="7">
    <source>
        <dbReference type="EMBL" id="GCE07587.1"/>
    </source>
</evidence>
<evidence type="ECO:0000256" key="3">
    <source>
        <dbReference type="ARBA" id="ARBA00022692"/>
    </source>
</evidence>
<keyword evidence="3 6" id="KW-0812">Transmembrane</keyword>
<dbReference type="NCBIfam" id="TIGR03718">
    <property type="entry name" value="R_switched_Alx"/>
    <property type="match status" value="1"/>
</dbReference>
<dbReference type="Proteomes" id="UP000287224">
    <property type="component" value="Unassembled WGS sequence"/>
</dbReference>
<gene>
    <name evidence="7" type="ORF">KDAU_49160</name>
</gene>
<comment type="similarity">
    <text evidence="2">Belongs to the TerC family.</text>
</comment>
<evidence type="ECO:0000256" key="6">
    <source>
        <dbReference type="SAM" id="Phobius"/>
    </source>
</evidence>
<dbReference type="PANTHER" id="PTHR30238">
    <property type="entry name" value="MEMBRANE BOUND PREDICTED REDOX MODULATOR"/>
    <property type="match status" value="1"/>
</dbReference>
<evidence type="ECO:0000256" key="1">
    <source>
        <dbReference type="ARBA" id="ARBA00004141"/>
    </source>
</evidence>
<feature type="transmembrane region" description="Helical" evidence="6">
    <location>
        <begin position="195"/>
        <end position="219"/>
    </location>
</feature>
<dbReference type="InterPro" id="IPR022369">
    <property type="entry name" value="Integral_membrane_TerC_rswitch"/>
</dbReference>
<feature type="transmembrane region" description="Helical" evidence="6">
    <location>
        <begin position="80"/>
        <end position="100"/>
    </location>
</feature>
<feature type="transmembrane region" description="Helical" evidence="6">
    <location>
        <begin position="282"/>
        <end position="300"/>
    </location>
</feature>
<dbReference type="EMBL" id="BIFQ01000001">
    <property type="protein sequence ID" value="GCE07587.1"/>
    <property type="molecule type" value="Genomic_DNA"/>
</dbReference>
<dbReference type="AlphaFoldDB" id="A0A401ZL31"/>
<evidence type="ECO:0000256" key="2">
    <source>
        <dbReference type="ARBA" id="ARBA00007511"/>
    </source>
</evidence>
<feature type="transmembrane region" description="Helical" evidence="6">
    <location>
        <begin position="39"/>
        <end position="60"/>
    </location>
</feature>
<organism evidence="7 8">
    <name type="scientific">Dictyobacter aurantiacus</name>
    <dbReference type="NCBI Taxonomy" id="1936993"/>
    <lineage>
        <taxon>Bacteria</taxon>
        <taxon>Bacillati</taxon>
        <taxon>Chloroflexota</taxon>
        <taxon>Ktedonobacteria</taxon>
        <taxon>Ktedonobacterales</taxon>
        <taxon>Dictyobacteraceae</taxon>
        <taxon>Dictyobacter</taxon>
    </lineage>
</organism>
<protein>
    <submittedName>
        <fullName evidence="7">Membrane protein</fullName>
    </submittedName>
</protein>
<feature type="transmembrane region" description="Helical" evidence="6">
    <location>
        <begin position="225"/>
        <end position="245"/>
    </location>
</feature>
<keyword evidence="8" id="KW-1185">Reference proteome</keyword>
<dbReference type="GO" id="GO:0016020">
    <property type="term" value="C:membrane"/>
    <property type="evidence" value="ECO:0007669"/>
    <property type="project" value="UniProtKB-SubCell"/>
</dbReference>
<feature type="transmembrane region" description="Helical" evidence="6">
    <location>
        <begin position="105"/>
        <end position="126"/>
    </location>
</feature>
<comment type="caution">
    <text evidence="7">The sequence shown here is derived from an EMBL/GenBank/DDBJ whole genome shotgun (WGS) entry which is preliminary data.</text>
</comment>
<comment type="subcellular location">
    <subcellularLocation>
        <location evidence="1">Membrane</location>
        <topology evidence="1">Multi-pass membrane protein</topology>
    </subcellularLocation>
</comment>
<dbReference type="Pfam" id="PF03741">
    <property type="entry name" value="TerC"/>
    <property type="match status" value="1"/>
</dbReference>
<keyword evidence="5 6" id="KW-0472">Membrane</keyword>
<dbReference type="InterPro" id="IPR005496">
    <property type="entry name" value="Integral_membrane_TerC"/>
</dbReference>
<feature type="transmembrane region" description="Helical" evidence="6">
    <location>
        <begin position="257"/>
        <end position="276"/>
    </location>
</feature>
<feature type="transmembrane region" description="Helical" evidence="6">
    <location>
        <begin position="132"/>
        <end position="150"/>
    </location>
</feature>
<evidence type="ECO:0000256" key="4">
    <source>
        <dbReference type="ARBA" id="ARBA00022989"/>
    </source>
</evidence>
<dbReference type="OrthoDB" id="9783692at2"/>
<dbReference type="PANTHER" id="PTHR30238:SF0">
    <property type="entry name" value="THYLAKOID MEMBRANE PROTEIN TERC, CHLOROPLASTIC"/>
    <property type="match status" value="1"/>
</dbReference>
<reference evidence="8" key="1">
    <citation type="submission" date="2018-12" db="EMBL/GenBank/DDBJ databases">
        <title>Tengunoibacter tsumagoiensis gen. nov., sp. nov., Dictyobacter kobayashii sp. nov., D. alpinus sp. nov., and D. joshuensis sp. nov. and description of Dictyobacteraceae fam. nov. within the order Ktedonobacterales isolated from Tengu-no-mugimeshi.</title>
        <authorList>
            <person name="Wang C.M."/>
            <person name="Zheng Y."/>
            <person name="Sakai Y."/>
            <person name="Toyoda A."/>
            <person name="Minakuchi Y."/>
            <person name="Abe K."/>
            <person name="Yokota A."/>
            <person name="Yabe S."/>
        </authorList>
    </citation>
    <scope>NUCLEOTIDE SEQUENCE [LARGE SCALE GENOMIC DNA]</scope>
    <source>
        <strain evidence="8">S-27</strain>
    </source>
</reference>
<sequence length="324" mass="36309">MLLTGVWPWIWFNLFVLVLLALDLGIFHRKSHAVSTKEALIWSAVWISLALAFNAGLYFVSGSEVALQFLTGYLIEKSLSVDNIFIFVLLFGYFSVPAAYQHRVLFWGIMGALVMRGILIAVGSVLIEQFHWIIYIFGAFLIFTGIRMGVQKDENVNPEHNPLVKFVRRFVPVSDDFVKDLFVVRREGTLMITPLLLVLLVIETSDLLFAVDSIPAIFSVTTDPFIVYTSNVFAILGLRSLYFVFANIIHKFHYLQAGLAVILCFVGLKMVVSGFYHVPTWLSLLFIALVLGVAIVASIMRARRRAAEQVSAKVEAAVTSRGKP</sequence>